<protein>
    <submittedName>
        <fullName evidence="1">Uncharacterized protein</fullName>
    </submittedName>
</protein>
<dbReference type="AlphaFoldDB" id="A0A7R8W5H4"/>
<reference evidence="1" key="1">
    <citation type="submission" date="2020-11" db="EMBL/GenBank/DDBJ databases">
        <authorList>
            <person name="Tran Van P."/>
        </authorList>
    </citation>
    <scope>NUCLEOTIDE SEQUENCE</scope>
</reference>
<evidence type="ECO:0000313" key="1">
    <source>
        <dbReference type="EMBL" id="CAD7225238.1"/>
    </source>
</evidence>
<proteinExistence type="predicted"/>
<dbReference type="EMBL" id="OB660532">
    <property type="protein sequence ID" value="CAD7225238.1"/>
    <property type="molecule type" value="Genomic_DNA"/>
</dbReference>
<name>A0A7R8W5H4_9CRUS</name>
<gene>
    <name evidence="1" type="ORF">CTOB1V02_LOCUS3183</name>
</gene>
<sequence length="89" mass="9868">MTLRGEDPDSALPIFSETTLIALTAEETNELVEAMTTWRWKGRTGTIKEIGRRLKAETGEPRELAQTTNWDGYPPGILASTKIHVVTVV</sequence>
<organism evidence="1">
    <name type="scientific">Cyprideis torosa</name>
    <dbReference type="NCBI Taxonomy" id="163714"/>
    <lineage>
        <taxon>Eukaryota</taxon>
        <taxon>Metazoa</taxon>
        <taxon>Ecdysozoa</taxon>
        <taxon>Arthropoda</taxon>
        <taxon>Crustacea</taxon>
        <taxon>Oligostraca</taxon>
        <taxon>Ostracoda</taxon>
        <taxon>Podocopa</taxon>
        <taxon>Podocopida</taxon>
        <taxon>Cytherocopina</taxon>
        <taxon>Cytheroidea</taxon>
        <taxon>Cytherideidae</taxon>
        <taxon>Cyprideis</taxon>
    </lineage>
</organism>
<accession>A0A7R8W5H4</accession>